<reference evidence="2" key="1">
    <citation type="submission" date="2016-11" db="UniProtKB">
        <authorList>
            <consortium name="WormBaseParasite"/>
        </authorList>
    </citation>
    <scope>IDENTIFICATION</scope>
</reference>
<accession>A0A1I8HCR3</accession>
<sequence>MSVAFLSAQRSKDPATQVGCCIVNKQPQNCGRWLQRHADRLLGRSVAMATPDTGRSAGLRSICLSATRG</sequence>
<protein>
    <submittedName>
        <fullName evidence="2">Uncharacterized protein</fullName>
    </submittedName>
</protein>
<dbReference type="WBParaSite" id="maker-uti_cns_0005370-snap-gene-0.5-mRNA-1">
    <property type="protein sequence ID" value="maker-uti_cns_0005370-snap-gene-0.5-mRNA-1"/>
    <property type="gene ID" value="maker-uti_cns_0005370-snap-gene-0.5"/>
</dbReference>
<organism evidence="1 2">
    <name type="scientific">Macrostomum lignano</name>
    <dbReference type="NCBI Taxonomy" id="282301"/>
    <lineage>
        <taxon>Eukaryota</taxon>
        <taxon>Metazoa</taxon>
        <taxon>Spiralia</taxon>
        <taxon>Lophotrochozoa</taxon>
        <taxon>Platyhelminthes</taxon>
        <taxon>Rhabditophora</taxon>
        <taxon>Macrostomorpha</taxon>
        <taxon>Macrostomida</taxon>
        <taxon>Macrostomidae</taxon>
        <taxon>Macrostomum</taxon>
    </lineage>
</organism>
<evidence type="ECO:0000313" key="2">
    <source>
        <dbReference type="WBParaSite" id="maker-uti_cns_0005370-snap-gene-0.5-mRNA-1"/>
    </source>
</evidence>
<proteinExistence type="predicted"/>
<keyword evidence="1" id="KW-1185">Reference proteome</keyword>
<dbReference type="Gene3D" id="3.40.140.10">
    <property type="entry name" value="Cytidine Deaminase, domain 2"/>
    <property type="match status" value="1"/>
</dbReference>
<name>A0A1I8HCR3_9PLAT</name>
<dbReference type="Proteomes" id="UP000095280">
    <property type="component" value="Unplaced"/>
</dbReference>
<dbReference type="AlphaFoldDB" id="A0A1I8HCR3"/>
<evidence type="ECO:0000313" key="1">
    <source>
        <dbReference type="Proteomes" id="UP000095280"/>
    </source>
</evidence>